<evidence type="ECO:0000313" key="1">
    <source>
        <dbReference type="EMBL" id="SVE22907.1"/>
    </source>
</evidence>
<organism evidence="1">
    <name type="scientific">marine metagenome</name>
    <dbReference type="NCBI Taxonomy" id="408172"/>
    <lineage>
        <taxon>unclassified sequences</taxon>
        <taxon>metagenomes</taxon>
        <taxon>ecological metagenomes</taxon>
    </lineage>
</organism>
<dbReference type="GO" id="GO:0005975">
    <property type="term" value="P:carbohydrate metabolic process"/>
    <property type="evidence" value="ECO:0007669"/>
    <property type="project" value="InterPro"/>
</dbReference>
<dbReference type="SUPFAM" id="SSF88713">
    <property type="entry name" value="Glycoside hydrolase/deacetylase"/>
    <property type="match status" value="1"/>
</dbReference>
<protein>
    <recommendedName>
        <fullName evidence="2">NodB homology domain-containing protein</fullName>
    </recommendedName>
</protein>
<dbReference type="InterPro" id="IPR011330">
    <property type="entry name" value="Glyco_hydro/deAcase_b/a-brl"/>
</dbReference>
<dbReference type="EMBL" id="UINC01202891">
    <property type="protein sequence ID" value="SVE22907.1"/>
    <property type="molecule type" value="Genomic_DNA"/>
</dbReference>
<reference evidence="1" key="1">
    <citation type="submission" date="2018-05" db="EMBL/GenBank/DDBJ databases">
        <authorList>
            <person name="Lanie J.A."/>
            <person name="Ng W.-L."/>
            <person name="Kazmierczak K.M."/>
            <person name="Andrzejewski T.M."/>
            <person name="Davidsen T.M."/>
            <person name="Wayne K.J."/>
            <person name="Tettelin H."/>
            <person name="Glass J.I."/>
            <person name="Rusch D."/>
            <person name="Podicherti R."/>
            <person name="Tsui H.-C.T."/>
            <person name="Winkler M.E."/>
        </authorList>
    </citation>
    <scope>NUCLEOTIDE SEQUENCE</scope>
</reference>
<sequence length="188" mass="22312">EGIDKEDMKKDLDLALKIAKTNDLKYSSIVFPRNQYNDDILDLLPKYGIRNYRGNLDHFLYRDGHYLKGGNLARSIRFLDSFFPIHTKKTYPMPEDQKLRDIPAGFFLRPYQGNPRVLKFLKFKRLVSQMNKAAEEKEIFHLWWHPHNFGVFLEENLNYLETILTHFKNLRDKYDMESCSMSSLGSKL</sequence>
<dbReference type="Gene3D" id="3.20.20.370">
    <property type="entry name" value="Glycoside hydrolase/deacetylase"/>
    <property type="match status" value="1"/>
</dbReference>
<feature type="non-terminal residue" evidence="1">
    <location>
        <position position="1"/>
    </location>
</feature>
<accession>A0A383BRZ7</accession>
<evidence type="ECO:0008006" key="2">
    <source>
        <dbReference type="Google" id="ProtNLM"/>
    </source>
</evidence>
<name>A0A383BRZ7_9ZZZZ</name>
<dbReference type="AlphaFoldDB" id="A0A383BRZ7"/>
<gene>
    <name evidence="1" type="ORF">METZ01_LOCUS475761</name>
</gene>
<proteinExistence type="predicted"/>